<feature type="domain" description="TBP-interacting protein C-terminal" evidence="2">
    <location>
        <begin position="138"/>
        <end position="252"/>
    </location>
</feature>
<evidence type="ECO:0000313" key="3">
    <source>
        <dbReference type="EMBL" id="BAA29833.1"/>
    </source>
</evidence>
<accession>O58473</accession>
<dbReference type="EnsemblBacteria" id="BAA29833">
    <property type="protein sequence ID" value="BAA29833"/>
    <property type="gene ID" value="BAA29833"/>
</dbReference>
<dbReference type="Gene3D" id="3.40.1350.70">
    <property type="entry name" value="TBP-interacting protein, N-terminal domain"/>
    <property type="match status" value="1"/>
</dbReference>
<dbReference type="Pfam" id="PF15517">
    <property type="entry name" value="TBPIP_N"/>
    <property type="match status" value="1"/>
</dbReference>
<dbReference type="KEGG" id="pho:PH0742"/>
<dbReference type="eggNOG" id="arCOG05837">
    <property type="taxonomic scope" value="Archaea"/>
</dbReference>
<evidence type="ECO:0000259" key="1">
    <source>
        <dbReference type="Pfam" id="PF15517"/>
    </source>
</evidence>
<dbReference type="InterPro" id="IPR038230">
    <property type="entry name" value="TIP_N_sf"/>
</dbReference>
<evidence type="ECO:0000313" key="4">
    <source>
        <dbReference type="Proteomes" id="UP000000752"/>
    </source>
</evidence>
<dbReference type="PIR" id="G71121">
    <property type="entry name" value="G71121"/>
</dbReference>
<dbReference type="EMBL" id="BA000001">
    <property type="protein sequence ID" value="BAA29833.1"/>
    <property type="molecule type" value="Genomic_DNA"/>
</dbReference>
<feature type="domain" description="TBP-interacting protein N-terminal" evidence="1">
    <location>
        <begin position="39"/>
        <end position="137"/>
    </location>
</feature>
<dbReference type="AlphaFoldDB" id="O58473"/>
<evidence type="ECO:0000259" key="2">
    <source>
        <dbReference type="Pfam" id="PF21664"/>
    </source>
</evidence>
<dbReference type="InterPro" id="IPR029125">
    <property type="entry name" value="TIP_N"/>
</dbReference>
<sequence>MEEKSLGLKTQRRSYCLKAFSGTFISSLRNHPKGMHMKFEELDEKMKKVYAKVRTLDDFYWYIEDHQILGIHKKSGMRIRIRIAGSREEADKLAQEKDVGIDLFVIPGKGTFYVNNGAFIMSLKFLRPTIQDIADHIVWAGFKVVDEDGRLKQEDIYEYLGGRLIEHLKQGMINGKDYVFWQFYKCKYCNKYIDIDNFARHMRKHGEDVKEWGEERYEVLEISFVDKKVYNKFGEEIPLDNFTEEAQDFIKDSFEG</sequence>
<name>O58473_PYRHO</name>
<protein>
    <submittedName>
        <fullName evidence="3">Uncharacterized protein</fullName>
    </submittedName>
</protein>
<dbReference type="STRING" id="70601.gene:9377689"/>
<proteinExistence type="predicted"/>
<keyword evidence="4" id="KW-1185">Reference proteome</keyword>
<organism evidence="3 4">
    <name type="scientific">Pyrococcus horikoshii (strain ATCC 700860 / DSM 12428 / JCM 9974 / NBRC 100139 / OT-3)</name>
    <dbReference type="NCBI Taxonomy" id="70601"/>
    <lineage>
        <taxon>Archaea</taxon>
        <taxon>Methanobacteriati</taxon>
        <taxon>Methanobacteriota</taxon>
        <taxon>Thermococci</taxon>
        <taxon>Thermococcales</taxon>
        <taxon>Thermococcaceae</taxon>
        <taxon>Pyrococcus</taxon>
    </lineage>
</organism>
<dbReference type="InterPro" id="IPR049118">
    <property type="entry name" value="TBPIP_C"/>
</dbReference>
<dbReference type="Proteomes" id="UP000000752">
    <property type="component" value="Chromosome"/>
</dbReference>
<dbReference type="SUPFAM" id="SSF159612">
    <property type="entry name" value="TBP-interacting protein-like"/>
    <property type="match status" value="1"/>
</dbReference>
<dbReference type="InterPro" id="IPR043112">
    <property type="entry name" value="TIP_C"/>
</dbReference>
<gene>
    <name evidence="3" type="ordered locus">PH0742</name>
</gene>
<dbReference type="Gene3D" id="3.90.79.30">
    <property type="entry name" value="TBP-interacting protein, C-terminal domain"/>
    <property type="match status" value="1"/>
</dbReference>
<dbReference type="Pfam" id="PF21664">
    <property type="entry name" value="TBPIP_C"/>
    <property type="match status" value="1"/>
</dbReference>
<reference evidence="3 4" key="1">
    <citation type="journal article" date="1998" name="DNA Res.">
        <title>Complete sequence and gene organization of the genome of a hyper-thermophilic archaebacterium, Pyrococcus horikoshii OT3.</title>
        <authorList>
            <person name="Kawarabayasi Y."/>
            <person name="Sawada M."/>
            <person name="Horikawa H."/>
            <person name="Haikawa Y."/>
            <person name="Hino Y."/>
            <person name="Yamamoto S."/>
            <person name="Sekine M."/>
            <person name="Baba S."/>
            <person name="Kosugi H."/>
            <person name="Hosoyama A."/>
            <person name="Nagai Y."/>
            <person name="Sakai M."/>
            <person name="Ogura K."/>
            <person name="Otuka R."/>
            <person name="Nakazawa H."/>
            <person name="Takamiya M."/>
            <person name="Ohfuku Y."/>
            <person name="Funahashi T."/>
            <person name="Tanaka T."/>
            <person name="Kudoh Y."/>
            <person name="Yamazaki J."/>
            <person name="Kushida N."/>
            <person name="Oguchi A."/>
            <person name="Aoki K."/>
            <person name="Nakamura Y."/>
            <person name="Robb T.F."/>
            <person name="Horikoshi K."/>
            <person name="Masuchi Y."/>
            <person name="Shizuya H."/>
            <person name="Kikuchi H."/>
        </authorList>
    </citation>
    <scope>NUCLEOTIDE SEQUENCE [LARGE SCALE GENOMIC DNA]</scope>
    <source>
        <strain evidence="4">ATCC 700860 / DSM 12428 / JCM 9974 / NBRC 100139 / OT-3</strain>
    </source>
</reference>